<dbReference type="PANTHER" id="PTHR10589:SF28">
    <property type="entry name" value="UBIQUITIN CARBOXYL-TERMINAL HYDROLASE BAP1"/>
    <property type="match status" value="1"/>
</dbReference>
<protein>
    <recommendedName>
        <fullName evidence="13">Ubiquitin carboxyl-terminal hydrolase</fullName>
        <ecNumber evidence="13">3.4.19.12</ecNumber>
    </recommendedName>
</protein>
<dbReference type="InterPro" id="IPR038765">
    <property type="entry name" value="Papain-like_cys_pep_sf"/>
</dbReference>
<proteinExistence type="inferred from homology"/>
<keyword evidence="4 12" id="KW-0645">Protease</keyword>
<dbReference type="FunFam" id="3.40.532.10:FF:000002">
    <property type="entry name" value="Ubiquitin carboxyl-terminal hydrolase"/>
    <property type="match status" value="1"/>
</dbReference>
<evidence type="ECO:0000313" key="16">
    <source>
        <dbReference type="Proteomes" id="UP001152798"/>
    </source>
</evidence>
<evidence type="ECO:0000256" key="12">
    <source>
        <dbReference type="PROSITE-ProRule" id="PRU01393"/>
    </source>
</evidence>
<dbReference type="OrthoDB" id="1924260at2759"/>
<feature type="active site" description="Nucleophile" evidence="12">
    <location>
        <position position="97"/>
    </location>
</feature>
<feature type="domain" description="UCH catalytic" evidence="14">
    <location>
        <begin position="11"/>
        <end position="238"/>
    </location>
</feature>
<dbReference type="GO" id="GO:0004843">
    <property type="term" value="F:cysteine-type deubiquitinase activity"/>
    <property type="evidence" value="ECO:0007669"/>
    <property type="project" value="UniProtKB-UniRule"/>
</dbReference>
<comment type="similarity">
    <text evidence="3">Belongs to the peptidase C12 family. BAP1 subfamily.</text>
</comment>
<dbReference type="GO" id="GO:0006325">
    <property type="term" value="P:chromatin organization"/>
    <property type="evidence" value="ECO:0007669"/>
    <property type="project" value="UniProtKB-KW"/>
</dbReference>
<dbReference type="EMBL" id="OV725080">
    <property type="protein sequence ID" value="CAH1400402.1"/>
    <property type="molecule type" value="Genomic_DNA"/>
</dbReference>
<comment type="subunit">
    <text evidence="11">Catalytic component of the polycomb repressive deubiquitinase (PR-DUB) complex, at least composed of caly/calypso, Asx and sba (MBD5/6 homolog). The PR-DUB complex associates with nucleosomes to mediate deubiquitination of histone H2AK118ub1 substrates; the association requires the positively charged C-terminal tail of caly, probably due to direct binding of DNA. Interacts (via ULD domain) with Asx (via DEUBAD domain); the interaction produces a stable heterodimer with a composite binding site for ubiquitin. Homodimerizes (via coiled-coil hinge-region between the UCH and ULD domains) to mediate assembly of 2 copies of the caly-Asx heterodimer into a bisymmetric tetramer; dimerization enhances PR-DUB association with nucleosomes.</text>
</comment>
<gene>
    <name evidence="15" type="ORF">NEZAVI_LOCUS9648</name>
</gene>
<evidence type="ECO:0000259" key="14">
    <source>
        <dbReference type="PROSITE" id="PS52048"/>
    </source>
</evidence>
<dbReference type="Proteomes" id="UP001152798">
    <property type="component" value="Chromosome 4"/>
</dbReference>
<dbReference type="Pfam" id="PF18031">
    <property type="entry name" value="UCH_C"/>
    <property type="match status" value="1"/>
</dbReference>
<dbReference type="PROSITE" id="PS52048">
    <property type="entry name" value="UCH_DOMAIN"/>
    <property type="match status" value="1"/>
</dbReference>
<comment type="subcellular location">
    <subcellularLocation>
        <location evidence="2">Nucleus</location>
    </subcellularLocation>
</comment>
<evidence type="ECO:0000256" key="5">
    <source>
        <dbReference type="ARBA" id="ARBA00022786"/>
    </source>
</evidence>
<evidence type="ECO:0000256" key="8">
    <source>
        <dbReference type="ARBA" id="ARBA00022853"/>
    </source>
</evidence>
<evidence type="ECO:0000256" key="6">
    <source>
        <dbReference type="ARBA" id="ARBA00022801"/>
    </source>
</evidence>
<evidence type="ECO:0000313" key="15">
    <source>
        <dbReference type="EMBL" id="CAH1400402.1"/>
    </source>
</evidence>
<evidence type="ECO:0000256" key="3">
    <source>
        <dbReference type="ARBA" id="ARBA00007182"/>
    </source>
</evidence>
<dbReference type="GO" id="GO:0016579">
    <property type="term" value="P:protein deubiquitination"/>
    <property type="evidence" value="ECO:0007669"/>
    <property type="project" value="TreeGrafter"/>
</dbReference>
<evidence type="ECO:0000256" key="13">
    <source>
        <dbReference type="RuleBase" id="RU361215"/>
    </source>
</evidence>
<keyword evidence="8" id="KW-0156">Chromatin regulator</keyword>
<dbReference type="EC" id="3.4.19.12" evidence="13"/>
<dbReference type="Pfam" id="PF01088">
    <property type="entry name" value="Peptidase_C12"/>
    <property type="match status" value="1"/>
</dbReference>
<dbReference type="InterPro" id="IPR001578">
    <property type="entry name" value="Peptidase_C12_UCH"/>
</dbReference>
<evidence type="ECO:0000256" key="4">
    <source>
        <dbReference type="ARBA" id="ARBA00022670"/>
    </source>
</evidence>
<dbReference type="Gene3D" id="3.40.532.10">
    <property type="entry name" value="Peptidase C12, ubiquitin carboxyl-terminal hydrolase"/>
    <property type="match status" value="1"/>
</dbReference>
<dbReference type="AlphaFoldDB" id="A0A9P0HEI0"/>
<dbReference type="PANTHER" id="PTHR10589">
    <property type="entry name" value="UBIQUITIN CARBOXYL-TERMINAL HYDROLASE"/>
    <property type="match status" value="1"/>
</dbReference>
<keyword evidence="9" id="KW-0539">Nucleus</keyword>
<feature type="site" description="Transition state stabilizer" evidence="12">
    <location>
        <position position="91"/>
    </location>
</feature>
<dbReference type="FunFam" id="1.20.58.860:FF:000006">
    <property type="entry name" value="Ubiquitin carboxyl-terminal hydrolase"/>
    <property type="match status" value="1"/>
</dbReference>
<reference evidence="15" key="1">
    <citation type="submission" date="2022-01" db="EMBL/GenBank/DDBJ databases">
        <authorList>
            <person name="King R."/>
        </authorList>
    </citation>
    <scope>NUCLEOTIDE SEQUENCE</scope>
</reference>
<keyword evidence="5 12" id="KW-0833">Ubl conjugation pathway</keyword>
<dbReference type="InterPro" id="IPR036959">
    <property type="entry name" value="Peptidase_C12_UCH_sf"/>
</dbReference>
<keyword evidence="7 12" id="KW-0788">Thiol protease</keyword>
<accession>A0A9P0HEI0</accession>
<feature type="active site" description="Proton donor" evidence="12">
    <location>
        <position position="177"/>
    </location>
</feature>
<evidence type="ECO:0000256" key="11">
    <source>
        <dbReference type="ARBA" id="ARBA00049710"/>
    </source>
</evidence>
<dbReference type="GO" id="GO:0006511">
    <property type="term" value="P:ubiquitin-dependent protein catabolic process"/>
    <property type="evidence" value="ECO:0007669"/>
    <property type="project" value="UniProtKB-UniRule"/>
</dbReference>
<evidence type="ECO:0000256" key="2">
    <source>
        <dbReference type="ARBA" id="ARBA00004123"/>
    </source>
</evidence>
<evidence type="ECO:0000256" key="9">
    <source>
        <dbReference type="ARBA" id="ARBA00023242"/>
    </source>
</evidence>
<feature type="site" description="Important for enzyme activity" evidence="12">
    <location>
        <position position="192"/>
    </location>
</feature>
<evidence type="ECO:0000256" key="1">
    <source>
        <dbReference type="ARBA" id="ARBA00000707"/>
    </source>
</evidence>
<dbReference type="Gene3D" id="1.20.58.860">
    <property type="match status" value="1"/>
</dbReference>
<evidence type="ECO:0000256" key="10">
    <source>
        <dbReference type="ARBA" id="ARBA00046227"/>
    </source>
</evidence>
<dbReference type="PRINTS" id="PR00707">
    <property type="entry name" value="UBCTHYDRLASE"/>
</dbReference>
<keyword evidence="6 12" id="KW-0378">Hydrolase</keyword>
<dbReference type="PROSITE" id="PS52049">
    <property type="entry name" value="ULD"/>
    <property type="match status" value="1"/>
</dbReference>
<dbReference type="InterPro" id="IPR041507">
    <property type="entry name" value="UCH_C"/>
</dbReference>
<dbReference type="SUPFAM" id="SSF54001">
    <property type="entry name" value="Cysteine proteinases"/>
    <property type="match status" value="1"/>
</dbReference>
<organism evidence="15 16">
    <name type="scientific">Nezara viridula</name>
    <name type="common">Southern green stink bug</name>
    <name type="synonym">Cimex viridulus</name>
    <dbReference type="NCBI Taxonomy" id="85310"/>
    <lineage>
        <taxon>Eukaryota</taxon>
        <taxon>Metazoa</taxon>
        <taxon>Ecdysozoa</taxon>
        <taxon>Arthropoda</taxon>
        <taxon>Hexapoda</taxon>
        <taxon>Insecta</taxon>
        <taxon>Pterygota</taxon>
        <taxon>Neoptera</taxon>
        <taxon>Paraneoptera</taxon>
        <taxon>Hemiptera</taxon>
        <taxon>Heteroptera</taxon>
        <taxon>Panheteroptera</taxon>
        <taxon>Pentatomomorpha</taxon>
        <taxon>Pentatomoidea</taxon>
        <taxon>Pentatomidae</taxon>
        <taxon>Pentatominae</taxon>
        <taxon>Nezara</taxon>
    </lineage>
</organism>
<sequence length="420" mass="47875">MPLDITRLTDGWLELESDPGLFTLLLEDFGVKGVQVEEIYDLQKSLEGPVYGFIFLFRWIEERRSRRKVVDQGEIYVDDEEIVNNIFFAQQMVPNSCATHSLLSVLLNCPNIHLGSTLTRLKTHTVGMDPENKGWAIGNTPELARAHNSHAMPQAKRRLDKSTGVSTGSRYTGEAFHFVSFVPINDRLFELDGLKPYPIDHGPWATGEEWTDKARRVIADRLGGKYNDIRFNLMAVVPDKRLALQHKLNMLRTNRQIVVDALQQLMNDKGSKEDEISVVIGSEVKDYASPIILQTAESEENKFVVIRVAKESQTPDNSLAPKDLLALLKNLDSEVSLCETSLREENDKRKKYKIDDCRRTHNYDEFICTFLSMLAEQGKLADLVQPAVILQKKTVPMKVVQKLKRQDKVGKRKIKGRRKK</sequence>
<dbReference type="GO" id="GO:0005634">
    <property type="term" value="C:nucleus"/>
    <property type="evidence" value="ECO:0007669"/>
    <property type="project" value="UniProtKB-SubCell"/>
</dbReference>
<dbReference type="GO" id="GO:0005737">
    <property type="term" value="C:cytoplasm"/>
    <property type="evidence" value="ECO:0007669"/>
    <property type="project" value="TreeGrafter"/>
</dbReference>
<name>A0A9P0HEI0_NEZVI</name>
<evidence type="ECO:0000256" key="7">
    <source>
        <dbReference type="ARBA" id="ARBA00022807"/>
    </source>
</evidence>
<keyword evidence="16" id="KW-1185">Reference proteome</keyword>
<dbReference type="CDD" id="cd09617">
    <property type="entry name" value="Peptidase_C12_UCH37_BAP1"/>
    <property type="match status" value="1"/>
</dbReference>
<comment type="function">
    <text evidence="10">Catalytic component of the polycomb repressive deubiquitinase (PR-DUB) complex, a complex that specifically mediates deubiquitination of histone H2A monoubiquitinated at 'Lys-119' (H2AK118ub1). Mediates bisymmetric organization of the PR-DUB complex and is involved in association with nucleosomes to mediate deubiquitination. Does not deubiquitinate monoubiquitinated histone H2B. Required to maintain the transcriptionally repressive state of homeotic genes throughout development. The PR-DUB complex has weak or no activity toward 'Lys-48'- and 'Lys-63'-linked polyubiquitin chains. Polycomb group (PcG) protein.</text>
</comment>
<comment type="catalytic activity">
    <reaction evidence="1 12 13">
        <text>Thiol-dependent hydrolysis of ester, thioester, amide, peptide and isopeptide bonds formed by the C-terminal Gly of ubiquitin (a 76-residue protein attached to proteins as an intracellular targeting signal).</text>
        <dbReference type="EC" id="3.4.19.12"/>
    </reaction>
</comment>